<dbReference type="RefSeq" id="XP_033384390.1">
    <property type="nucleotide sequence ID" value="XM_033521716.1"/>
</dbReference>
<dbReference type="EMBL" id="ML978069">
    <property type="protein sequence ID" value="KAF2016051.1"/>
    <property type="molecule type" value="Genomic_DNA"/>
</dbReference>
<dbReference type="Proteomes" id="UP000799778">
    <property type="component" value="Unassembled WGS sequence"/>
</dbReference>
<sequence>MKFLSGTRLCCLEVLKLVLHVVSAPDTLVGKIILRAYLKSLVLLGEISRNLLKFILHSGDPCQLSSLRILLFLKLITTLFGLLMIALSTLHVL</sequence>
<keyword evidence="1" id="KW-1133">Transmembrane helix</keyword>
<keyword evidence="2" id="KW-0732">Signal</keyword>
<gene>
    <name evidence="3" type="ORF">BU24DRAFT_191927</name>
</gene>
<evidence type="ECO:0000313" key="3">
    <source>
        <dbReference type="EMBL" id="KAF2016051.1"/>
    </source>
</evidence>
<feature type="chain" id="PRO_5025616490" evidence="2">
    <location>
        <begin position="25"/>
        <end position="93"/>
    </location>
</feature>
<keyword evidence="1" id="KW-0472">Membrane</keyword>
<evidence type="ECO:0000256" key="2">
    <source>
        <dbReference type="SAM" id="SignalP"/>
    </source>
</evidence>
<evidence type="ECO:0000256" key="1">
    <source>
        <dbReference type="SAM" id="Phobius"/>
    </source>
</evidence>
<proteinExistence type="predicted"/>
<accession>A0A6A5XTK6</accession>
<keyword evidence="1" id="KW-0812">Transmembrane</keyword>
<feature type="transmembrane region" description="Helical" evidence="1">
    <location>
        <begin position="71"/>
        <end position="92"/>
    </location>
</feature>
<organism evidence="3 4">
    <name type="scientific">Aaosphaeria arxii CBS 175.79</name>
    <dbReference type="NCBI Taxonomy" id="1450172"/>
    <lineage>
        <taxon>Eukaryota</taxon>
        <taxon>Fungi</taxon>
        <taxon>Dikarya</taxon>
        <taxon>Ascomycota</taxon>
        <taxon>Pezizomycotina</taxon>
        <taxon>Dothideomycetes</taxon>
        <taxon>Pleosporomycetidae</taxon>
        <taxon>Pleosporales</taxon>
        <taxon>Pleosporales incertae sedis</taxon>
        <taxon>Aaosphaeria</taxon>
    </lineage>
</organism>
<evidence type="ECO:0000313" key="4">
    <source>
        <dbReference type="Proteomes" id="UP000799778"/>
    </source>
</evidence>
<dbReference type="GeneID" id="54279113"/>
<feature type="signal peptide" evidence="2">
    <location>
        <begin position="1"/>
        <end position="24"/>
    </location>
</feature>
<keyword evidence="4" id="KW-1185">Reference proteome</keyword>
<reference evidence="3" key="1">
    <citation type="journal article" date="2020" name="Stud. Mycol.">
        <title>101 Dothideomycetes genomes: a test case for predicting lifestyles and emergence of pathogens.</title>
        <authorList>
            <person name="Haridas S."/>
            <person name="Albert R."/>
            <person name="Binder M."/>
            <person name="Bloem J."/>
            <person name="Labutti K."/>
            <person name="Salamov A."/>
            <person name="Andreopoulos B."/>
            <person name="Baker S."/>
            <person name="Barry K."/>
            <person name="Bills G."/>
            <person name="Bluhm B."/>
            <person name="Cannon C."/>
            <person name="Castanera R."/>
            <person name="Culley D."/>
            <person name="Daum C."/>
            <person name="Ezra D."/>
            <person name="Gonzalez J."/>
            <person name="Henrissat B."/>
            <person name="Kuo A."/>
            <person name="Liang C."/>
            <person name="Lipzen A."/>
            <person name="Lutzoni F."/>
            <person name="Magnuson J."/>
            <person name="Mondo S."/>
            <person name="Nolan M."/>
            <person name="Ohm R."/>
            <person name="Pangilinan J."/>
            <person name="Park H.-J."/>
            <person name="Ramirez L."/>
            <person name="Alfaro M."/>
            <person name="Sun H."/>
            <person name="Tritt A."/>
            <person name="Yoshinaga Y."/>
            <person name="Zwiers L.-H."/>
            <person name="Turgeon B."/>
            <person name="Goodwin S."/>
            <person name="Spatafora J."/>
            <person name="Crous P."/>
            <person name="Grigoriev I."/>
        </authorList>
    </citation>
    <scope>NUCLEOTIDE SEQUENCE</scope>
    <source>
        <strain evidence="3">CBS 175.79</strain>
    </source>
</reference>
<name>A0A6A5XTK6_9PLEO</name>
<dbReference type="AlphaFoldDB" id="A0A6A5XTK6"/>
<protein>
    <submittedName>
        <fullName evidence="3">Uncharacterized protein</fullName>
    </submittedName>
</protein>